<proteinExistence type="inferred from homology"/>
<evidence type="ECO:0000256" key="6">
    <source>
        <dbReference type="ARBA" id="ARBA00022679"/>
    </source>
</evidence>
<dbReference type="InterPro" id="IPR007213">
    <property type="entry name" value="Ppm1/Ppm2/Tcmp"/>
</dbReference>
<feature type="compositionally biased region" description="Low complexity" evidence="9">
    <location>
        <begin position="147"/>
        <end position="159"/>
    </location>
</feature>
<dbReference type="SUPFAM" id="SSF53335">
    <property type="entry name" value="S-adenosyl-L-methionine-dependent methyltransferases"/>
    <property type="match status" value="1"/>
</dbReference>
<dbReference type="GO" id="GO:0032259">
    <property type="term" value="P:methylation"/>
    <property type="evidence" value="ECO:0007669"/>
    <property type="project" value="UniProtKB-KW"/>
</dbReference>
<comment type="similarity">
    <text evidence="3">Belongs to the methyltransferase superfamily. LCMT family.</text>
</comment>
<keyword evidence="5" id="KW-0489">Methyltransferase</keyword>
<gene>
    <name evidence="10" type="ORF">FOL47_007675</name>
</gene>
<reference evidence="10 11" key="1">
    <citation type="submission" date="2020-04" db="EMBL/GenBank/DDBJ databases">
        <title>Perkinsus chesapeaki whole genome sequence.</title>
        <authorList>
            <person name="Bogema D.R."/>
        </authorList>
    </citation>
    <scope>NUCLEOTIDE SEQUENCE [LARGE SCALE GENOMIC DNA]</scope>
    <source>
        <strain evidence="10">ATCC PRA-425</strain>
    </source>
</reference>
<dbReference type="Gene3D" id="3.40.50.150">
    <property type="entry name" value="Vaccinia Virus protein VP39"/>
    <property type="match status" value="1"/>
</dbReference>
<keyword evidence="7" id="KW-0949">S-adenosyl-L-methionine</keyword>
<dbReference type="GO" id="GO:0046540">
    <property type="term" value="C:U4/U6 x U5 tri-snRNP complex"/>
    <property type="evidence" value="ECO:0007669"/>
    <property type="project" value="InterPro"/>
</dbReference>
<evidence type="ECO:0000256" key="3">
    <source>
        <dbReference type="ARBA" id="ARBA00010703"/>
    </source>
</evidence>
<dbReference type="FunFam" id="3.40.30.10:FF:000004">
    <property type="entry name" value="Spliceosomal protein DIB1"/>
    <property type="match status" value="1"/>
</dbReference>
<dbReference type="Proteomes" id="UP000591131">
    <property type="component" value="Unassembled WGS sequence"/>
</dbReference>
<evidence type="ECO:0000313" key="10">
    <source>
        <dbReference type="EMBL" id="KAF4659231.1"/>
    </source>
</evidence>
<dbReference type="EMBL" id="JAAPAO010000461">
    <property type="protein sequence ID" value="KAF4659231.1"/>
    <property type="molecule type" value="Genomic_DNA"/>
</dbReference>
<dbReference type="PANTHER" id="PTHR13600:SF21">
    <property type="entry name" value="LEUCINE CARBOXYL METHYLTRANSFERASE 1"/>
    <property type="match status" value="1"/>
</dbReference>
<protein>
    <recommendedName>
        <fullName evidence="4">[phosphatase 2A protein]-leucine-carboxy methyltransferase</fullName>
        <ecNumber evidence="4">2.1.1.233</ecNumber>
    </recommendedName>
    <alternativeName>
        <fullName evidence="8">[Phosphatase 2A protein]-leucine-carboxy methyltransferase 1</fullName>
    </alternativeName>
</protein>
<dbReference type="CDD" id="cd02954">
    <property type="entry name" value="DIM1"/>
    <property type="match status" value="1"/>
</dbReference>
<evidence type="ECO:0000256" key="4">
    <source>
        <dbReference type="ARBA" id="ARBA00012834"/>
    </source>
</evidence>
<evidence type="ECO:0000256" key="9">
    <source>
        <dbReference type="SAM" id="MobiDB-lite"/>
    </source>
</evidence>
<name>A0A7J6LK22_PERCH</name>
<dbReference type="SMART" id="SM01410">
    <property type="entry name" value="DIM1"/>
    <property type="match status" value="1"/>
</dbReference>
<dbReference type="PANTHER" id="PTHR13600">
    <property type="entry name" value="LEUCINE CARBOXYL METHYLTRANSFERASE"/>
    <property type="match status" value="1"/>
</dbReference>
<dbReference type="InterPro" id="IPR004123">
    <property type="entry name" value="Dim1"/>
</dbReference>
<evidence type="ECO:0000256" key="1">
    <source>
        <dbReference type="ARBA" id="ARBA00000724"/>
    </source>
</evidence>
<dbReference type="OrthoDB" id="203237at2759"/>
<dbReference type="Pfam" id="PF04072">
    <property type="entry name" value="LCM"/>
    <property type="match status" value="1"/>
</dbReference>
<evidence type="ECO:0000256" key="8">
    <source>
        <dbReference type="ARBA" id="ARBA00032526"/>
    </source>
</evidence>
<sequence>MAYMLPHLHSGWAVDQAILGEEERLVCIRFGHDYDPQCMQMDEVLYNCAEDVKNFAVIYLVDTKEVPDFNTMYELYDPVTVMFFYRNKHMMIDLGTGNNNKINWPMNNKQEFIDILEVIYRGARKGRGLVVSPKDYREDSALDESTPRTSARGRSSSASIGDFPPGDGGREAAVFSCGGVGDEEPIQRTADEAAESKWSAVSKGYYSDPYIMQMCRHNVHRQPVINRGYFARVQAMRDAIIAFVKDAKADKKDKIQIVSLGSGLDTTYWWLREQEDLEGLQLGYLELDMPEVVDRKSSIILRREALWNKIGESKDDLLIKDGCCDLRSVESVAGALTEIGFQSEGVPTMFIAECVLVYMPPDASDKLITLIAHSTSDAEVRVLAYEQCSPDDPFGKVMMENLKARGCPLIGLTKYPTIESQRQRYISCGFKYCAAEDMLAVYDKYLTSDVEEKIRVARLEIFDEVEEWQLMMRHYFLLIGSITKDVSFKCPEKPIHTSF</sequence>
<keyword evidence="6" id="KW-0808">Transferase</keyword>
<comment type="caution">
    <text evidence="10">The sequence shown here is derived from an EMBL/GenBank/DDBJ whole genome shotgun (WGS) entry which is preliminary data.</text>
</comment>
<accession>A0A7J6LK22</accession>
<keyword evidence="11" id="KW-1185">Reference proteome</keyword>
<dbReference type="AlphaFoldDB" id="A0A7J6LK22"/>
<dbReference type="SUPFAM" id="SSF52833">
    <property type="entry name" value="Thioredoxin-like"/>
    <property type="match status" value="1"/>
</dbReference>
<dbReference type="Gene3D" id="3.40.30.10">
    <property type="entry name" value="Glutaredoxin"/>
    <property type="match status" value="1"/>
</dbReference>
<evidence type="ECO:0000256" key="5">
    <source>
        <dbReference type="ARBA" id="ARBA00022603"/>
    </source>
</evidence>
<organism evidence="10 11">
    <name type="scientific">Perkinsus chesapeaki</name>
    <name type="common">Clam parasite</name>
    <name type="synonym">Perkinsus andrewsi</name>
    <dbReference type="NCBI Taxonomy" id="330153"/>
    <lineage>
        <taxon>Eukaryota</taxon>
        <taxon>Sar</taxon>
        <taxon>Alveolata</taxon>
        <taxon>Perkinsozoa</taxon>
        <taxon>Perkinsea</taxon>
        <taxon>Perkinsida</taxon>
        <taxon>Perkinsidae</taxon>
        <taxon>Perkinsus</taxon>
    </lineage>
</organism>
<evidence type="ECO:0000256" key="7">
    <source>
        <dbReference type="ARBA" id="ARBA00022691"/>
    </source>
</evidence>
<evidence type="ECO:0000313" key="11">
    <source>
        <dbReference type="Proteomes" id="UP000591131"/>
    </source>
</evidence>
<evidence type="ECO:0000256" key="2">
    <source>
        <dbReference type="ARBA" id="ARBA00008241"/>
    </source>
</evidence>
<dbReference type="InterPro" id="IPR029063">
    <property type="entry name" value="SAM-dependent_MTases_sf"/>
</dbReference>
<comment type="catalytic activity">
    <reaction evidence="1">
        <text>[phosphatase 2A protein]-C-terminal L-leucine + S-adenosyl-L-methionine = [phosphatase 2A protein]-C-terminal L-leucine methyl ester + S-adenosyl-L-homocysteine</text>
        <dbReference type="Rhea" id="RHEA:48544"/>
        <dbReference type="Rhea" id="RHEA-COMP:12134"/>
        <dbReference type="Rhea" id="RHEA-COMP:12135"/>
        <dbReference type="ChEBI" id="CHEBI:57856"/>
        <dbReference type="ChEBI" id="CHEBI:59789"/>
        <dbReference type="ChEBI" id="CHEBI:90516"/>
        <dbReference type="ChEBI" id="CHEBI:90517"/>
        <dbReference type="EC" id="2.1.1.233"/>
    </reaction>
</comment>
<dbReference type="GO" id="GO:0000398">
    <property type="term" value="P:mRNA splicing, via spliceosome"/>
    <property type="evidence" value="ECO:0007669"/>
    <property type="project" value="InterPro"/>
</dbReference>
<comment type="similarity">
    <text evidence="2">Belongs to the DIM1 family.</text>
</comment>
<dbReference type="InterPro" id="IPR016651">
    <property type="entry name" value="LCMT1"/>
</dbReference>
<dbReference type="EC" id="2.1.1.233" evidence="4"/>
<dbReference type="InterPro" id="IPR036249">
    <property type="entry name" value="Thioredoxin-like_sf"/>
</dbReference>
<feature type="region of interest" description="Disordered" evidence="9">
    <location>
        <begin position="137"/>
        <end position="168"/>
    </location>
</feature>
<dbReference type="Pfam" id="PF02966">
    <property type="entry name" value="DIM1"/>
    <property type="match status" value="1"/>
</dbReference>
<dbReference type="GO" id="GO:0018423">
    <property type="term" value="F:protein C-terminal leucine carboxyl O-methyltransferase activity"/>
    <property type="evidence" value="ECO:0007669"/>
    <property type="project" value="UniProtKB-EC"/>
</dbReference>